<accession>A0AAI9X854</accession>
<sequence length="118" mass="13852">MCLFVETHYSNCKHTCFELYIFCREVLHQLNRINDPDQRRDYDLPFDPGCPTCQPYTVTMRSAILRPEVGYLSAISESNIVHQMMVLVESCPDCQAKAFVSCTQMFEEMIYRIAYKYV</sequence>
<dbReference type="Proteomes" id="UP001227192">
    <property type="component" value="Unassembled WGS sequence"/>
</dbReference>
<comment type="caution">
    <text evidence="1">The sequence shown here is derived from an EMBL/GenBank/DDBJ whole genome shotgun (WGS) entry which is preliminary data.</text>
</comment>
<evidence type="ECO:0000313" key="2">
    <source>
        <dbReference type="Proteomes" id="UP001227192"/>
    </source>
</evidence>
<keyword evidence="2" id="KW-1185">Reference proteome</keyword>
<protein>
    <submittedName>
        <fullName evidence="1">Uncharacterized protein</fullName>
    </submittedName>
</protein>
<organism evidence="1 2">
    <name type="scientific">Penicillium thymicola</name>
    <dbReference type="NCBI Taxonomy" id="293382"/>
    <lineage>
        <taxon>Eukaryota</taxon>
        <taxon>Fungi</taxon>
        <taxon>Dikarya</taxon>
        <taxon>Ascomycota</taxon>
        <taxon>Pezizomycotina</taxon>
        <taxon>Eurotiomycetes</taxon>
        <taxon>Eurotiomycetidae</taxon>
        <taxon>Eurotiales</taxon>
        <taxon>Aspergillaceae</taxon>
        <taxon>Penicillium</taxon>
    </lineage>
</organism>
<name>A0AAI9X854_PENTH</name>
<reference evidence="1" key="2">
    <citation type="journal article" date="2016" name="Fungal Biol.">
        <title>Ochratoxin A production by Penicillium thymicola.</title>
        <authorList>
            <person name="Nguyen H.D.T."/>
            <person name="McMullin D.R."/>
            <person name="Ponomareva E."/>
            <person name="Riley R."/>
            <person name="Pomraning K.R."/>
            <person name="Baker S.E."/>
            <person name="Seifert K.A."/>
        </authorList>
    </citation>
    <scope>NUCLEOTIDE SEQUENCE</scope>
    <source>
        <strain evidence="1">DAOM 180753</strain>
    </source>
</reference>
<dbReference type="AlphaFoldDB" id="A0AAI9X854"/>
<evidence type="ECO:0000313" key="1">
    <source>
        <dbReference type="EMBL" id="KAJ9487410.1"/>
    </source>
</evidence>
<reference evidence="1" key="1">
    <citation type="submission" date="2015-06" db="EMBL/GenBank/DDBJ databases">
        <authorList>
            <person name="Nguyen H."/>
        </authorList>
    </citation>
    <scope>NUCLEOTIDE SEQUENCE</scope>
    <source>
        <strain evidence="1">DAOM 180753</strain>
    </source>
</reference>
<gene>
    <name evidence="1" type="ORF">VN97_g5903</name>
</gene>
<proteinExistence type="predicted"/>
<dbReference type="EMBL" id="LACB01000161">
    <property type="protein sequence ID" value="KAJ9487410.1"/>
    <property type="molecule type" value="Genomic_DNA"/>
</dbReference>